<dbReference type="eggNOG" id="ENOG503144A">
    <property type="taxonomic scope" value="Bacteria"/>
</dbReference>
<reference evidence="1 2" key="1">
    <citation type="journal article" date="2013" name="PLoS Genet.">
        <title>A gene transfer agent and a dynamic repertoire of secretion systems hold the keys to the explosive radiation of the emerging pathogen Bartonella.</title>
        <authorList>
            <person name="Guy L."/>
            <person name="Nystedt B."/>
            <person name="Toft C."/>
            <person name="Zaremba-Niedzwiedzka K."/>
            <person name="Berglund E.C."/>
            <person name="Granberg F."/>
            <person name="Naslund K."/>
            <person name="Eriksson A.S."/>
            <person name="Andersson S.G."/>
        </authorList>
    </citation>
    <scope>NUCLEOTIDE SEQUENCE [LARGE SCALE GENOMIC DNA]</scope>
    <source>
        <strain evidence="1 2">91-4</strain>
    </source>
</reference>
<organism evidence="1 2">
    <name type="scientific">Bartonella bovis 91-4</name>
    <dbReference type="NCBI Taxonomy" id="1094491"/>
    <lineage>
        <taxon>Bacteria</taxon>
        <taxon>Pseudomonadati</taxon>
        <taxon>Pseudomonadota</taxon>
        <taxon>Alphaproteobacteria</taxon>
        <taxon>Hyphomicrobiales</taxon>
        <taxon>Bartonellaceae</taxon>
        <taxon>Bartonella</taxon>
    </lineage>
</organism>
<evidence type="ECO:0000313" key="2">
    <source>
        <dbReference type="Proteomes" id="UP000014038"/>
    </source>
</evidence>
<dbReference type="AlphaFoldDB" id="N6UKN6"/>
<dbReference type="PATRIC" id="fig|1094491.5.peg.1126"/>
<accession>N6UKN6</accession>
<dbReference type="SUPFAM" id="SSF51126">
    <property type="entry name" value="Pectin lyase-like"/>
    <property type="match status" value="1"/>
</dbReference>
<proteinExistence type="predicted"/>
<sequence length="367" mass="37652">MWVMVMRCVFKHHVYLCVVSTALMAGLSLITSHTSKAYADQNCGSSGGVGTVKTIQHNDQPIVCDSRETRILSSTRGGKDININMDKHSGKAAVTVKDGANITILKKLKVTGGLKGGGLPVIKVLNKGQLTLVEEVDVEGVTGGMQKVIAVEGQGSSVTLKGVLKGFERVKINDGGAVTLLKDGVEIKKVEVNNGGTVRFDESVAFNNGEAGIKIEGTGKASVMGMGKTMTVTKGGGIQMDGTGTADVMGLTIMGSGMGVDVQNGREMTLNMVNVSGFRVGVNAQSGTVNINGESTITVKDGGTGIMVSGSGATVSMTQGKITGSRSGGTGVVMQNGREMTLTGVGISKFGKGVDVTGGTLKMMGGR</sequence>
<evidence type="ECO:0008006" key="3">
    <source>
        <dbReference type="Google" id="ProtNLM"/>
    </source>
</evidence>
<keyword evidence="2" id="KW-1185">Reference proteome</keyword>
<evidence type="ECO:0000313" key="1">
    <source>
        <dbReference type="EMBL" id="ENN90783.1"/>
    </source>
</evidence>
<protein>
    <recommendedName>
        <fullName evidence="3">Right handed beta helix domain-containing protein</fullName>
    </recommendedName>
</protein>
<dbReference type="EMBL" id="AGWA01000013">
    <property type="protein sequence ID" value="ENN90783.1"/>
    <property type="molecule type" value="Genomic_DNA"/>
</dbReference>
<dbReference type="HOGENOM" id="CLU_048391_0_0_5"/>
<dbReference type="InterPro" id="IPR012332">
    <property type="entry name" value="Autotransporter_pectin_lyase_C"/>
</dbReference>
<name>N6UKN6_9HYPH</name>
<comment type="caution">
    <text evidence="1">The sequence shown here is derived from an EMBL/GenBank/DDBJ whole genome shotgun (WGS) entry which is preliminary data.</text>
</comment>
<dbReference type="InterPro" id="IPR011050">
    <property type="entry name" value="Pectin_lyase_fold/virulence"/>
</dbReference>
<dbReference type="Gene3D" id="2.160.20.20">
    <property type="match status" value="1"/>
</dbReference>
<gene>
    <name evidence="1" type="ORF">BBbe_10360</name>
</gene>
<dbReference type="Proteomes" id="UP000014038">
    <property type="component" value="Chromosome"/>
</dbReference>